<reference evidence="2" key="1">
    <citation type="submission" date="2021-01" db="EMBL/GenBank/DDBJ databases">
        <authorList>
            <person name="Corre E."/>
            <person name="Pelletier E."/>
            <person name="Niang G."/>
            <person name="Scheremetjew M."/>
            <person name="Finn R."/>
            <person name="Kale V."/>
            <person name="Holt S."/>
            <person name="Cochrane G."/>
            <person name="Meng A."/>
            <person name="Brown T."/>
            <person name="Cohen L."/>
        </authorList>
    </citation>
    <scope>NUCLEOTIDE SEQUENCE</scope>
    <source>
        <strain evidence="2">CCMP1381</strain>
    </source>
</reference>
<dbReference type="NCBIfam" id="NF041384">
    <property type="entry name" value="YHS_seleno_dom"/>
    <property type="match status" value="1"/>
</dbReference>
<protein>
    <submittedName>
        <fullName evidence="2">Uncharacterized protein</fullName>
    </submittedName>
</protein>
<evidence type="ECO:0000256" key="1">
    <source>
        <dbReference type="SAM" id="MobiDB-lite"/>
    </source>
</evidence>
<dbReference type="AlphaFoldDB" id="A0A7S2CI31"/>
<organism evidence="2">
    <name type="scientific">Octactis speculum</name>
    <dbReference type="NCBI Taxonomy" id="3111310"/>
    <lineage>
        <taxon>Eukaryota</taxon>
        <taxon>Sar</taxon>
        <taxon>Stramenopiles</taxon>
        <taxon>Ochrophyta</taxon>
        <taxon>Dictyochophyceae</taxon>
        <taxon>Dictyochales</taxon>
        <taxon>Dictyochaceae</taxon>
        <taxon>Octactis</taxon>
    </lineage>
</organism>
<name>A0A7S2CI31_9STRA</name>
<feature type="region of interest" description="Disordered" evidence="1">
    <location>
        <begin position="50"/>
        <end position="80"/>
    </location>
</feature>
<accession>A0A7S2CI31</accession>
<feature type="compositionally biased region" description="Polar residues" evidence="1">
    <location>
        <begin position="70"/>
        <end position="80"/>
    </location>
</feature>
<gene>
    <name evidence="2" type="ORF">DSPE1174_LOCUS14945</name>
</gene>
<proteinExistence type="predicted"/>
<sequence>METNLVKARGFGNRIRAAITASAILSLGFVAHHTIVPSISAVTPLDALHETSSVPDDPGRTRTNPKGKHQSPTLPGQTSECLLTTTGPVMDGYDIVEYFNLKPGADGRKGTEEFESTFGGYTFRFLNNKNMKAFGVDPTSYLPQYGGFDAYQISKDSWYTAETLGPDANPNVWKITNDKLYFFMFDTPLKKFETGNMSARIIAGNQIWRSYFNDTEYGLNTGCFWFNKTNDKLVHMSQSKSCTTDDGCFDE</sequence>
<dbReference type="EMBL" id="HBGS01029376">
    <property type="protein sequence ID" value="CAD9426602.1"/>
    <property type="molecule type" value="Transcribed_RNA"/>
</dbReference>
<evidence type="ECO:0000313" key="2">
    <source>
        <dbReference type="EMBL" id="CAD9426602.1"/>
    </source>
</evidence>